<sequence>MRHFLFLLIGLGLPCLSSGQPWQLTKSVARQGIEQFALDQMGNIYVADDQGAVAKYTTEGKFLVEYAPVQVARIQEITAVSQLKVGLFYEDLQEFVFLNRYLSSPVRYRLADFGLGYIEDVAPNFQQALWVLDISDFSLKLIDTRQNRLLEQKSLAQVLSQHQAEILSFHSHQNRLYIVDRSAGVLVFDNIGNYLFQLMKEAPEEVGFDKDYIYFQQDGQLQMVHLYEGENKTVPLGDLKFLKIAYAHERLVAITPHGFNIYQYLSAR</sequence>
<dbReference type="SUPFAM" id="SSF63829">
    <property type="entry name" value="Calcium-dependent phosphotriesterase"/>
    <property type="match status" value="1"/>
</dbReference>
<accession>A0ABY6D804</accession>
<reference evidence="1" key="1">
    <citation type="submission" date="2022-10" db="EMBL/GenBank/DDBJ databases">
        <title>Comparative genomics and taxonomic characterization of three novel marine species of genus Reichenbachiella exhibiting antioxidant and polysaccharide degradation activities.</title>
        <authorList>
            <person name="Muhammad N."/>
            <person name="Lee Y.-J."/>
            <person name="Ko J."/>
            <person name="Kim S.-G."/>
        </authorList>
    </citation>
    <scope>NUCLEOTIDE SEQUENCE</scope>
    <source>
        <strain evidence="1">Wsw4-B4</strain>
    </source>
</reference>
<proteinExistence type="predicted"/>
<name>A0ABY6D804_9BACT</name>
<evidence type="ECO:0000313" key="2">
    <source>
        <dbReference type="Proteomes" id="UP001062165"/>
    </source>
</evidence>
<dbReference type="Proteomes" id="UP001062165">
    <property type="component" value="Chromosome"/>
</dbReference>
<dbReference type="EMBL" id="CP106735">
    <property type="protein sequence ID" value="UXX79985.1"/>
    <property type="molecule type" value="Genomic_DNA"/>
</dbReference>
<evidence type="ECO:0000313" key="1">
    <source>
        <dbReference type="EMBL" id="UXX79985.1"/>
    </source>
</evidence>
<dbReference type="RefSeq" id="WP_263051715.1">
    <property type="nucleotide sequence ID" value="NZ_CP106735.1"/>
</dbReference>
<keyword evidence="2" id="KW-1185">Reference proteome</keyword>
<protein>
    <submittedName>
        <fullName evidence="1">Uncharacterized protein</fullName>
    </submittedName>
</protein>
<organism evidence="1 2">
    <name type="scientific">Reichenbachiella carrageenanivorans</name>
    <dbReference type="NCBI Taxonomy" id="2979869"/>
    <lineage>
        <taxon>Bacteria</taxon>
        <taxon>Pseudomonadati</taxon>
        <taxon>Bacteroidota</taxon>
        <taxon>Cytophagia</taxon>
        <taxon>Cytophagales</taxon>
        <taxon>Reichenbachiellaceae</taxon>
        <taxon>Reichenbachiella</taxon>
    </lineage>
</organism>
<gene>
    <name evidence="1" type="ORF">N7E81_02550</name>
</gene>